<evidence type="ECO:0000259" key="3">
    <source>
        <dbReference type="PROSITE" id="PS50206"/>
    </source>
</evidence>
<organism evidence="4 5">
    <name type="scientific">Amylibacter marinus</name>
    <dbReference type="NCBI Taxonomy" id="1475483"/>
    <lineage>
        <taxon>Bacteria</taxon>
        <taxon>Pseudomonadati</taxon>
        <taxon>Pseudomonadota</taxon>
        <taxon>Alphaproteobacteria</taxon>
        <taxon>Rhodobacterales</taxon>
        <taxon>Paracoccaceae</taxon>
        <taxon>Amylibacter</taxon>
    </lineage>
</organism>
<evidence type="ECO:0000313" key="4">
    <source>
        <dbReference type="EMBL" id="GLQ35725.1"/>
    </source>
</evidence>
<gene>
    <name evidence="4" type="primary">sseA</name>
    <name evidence="4" type="ORF">GCM10007939_20080</name>
</gene>
<dbReference type="PANTHER" id="PTHR11364">
    <property type="entry name" value="THIOSULFATE SULFERTANSFERASE"/>
    <property type="match status" value="1"/>
</dbReference>
<dbReference type="Proteomes" id="UP001156694">
    <property type="component" value="Unassembled WGS sequence"/>
</dbReference>
<dbReference type="InterPro" id="IPR045078">
    <property type="entry name" value="TST/MPST-like"/>
</dbReference>
<dbReference type="PROSITE" id="PS50206">
    <property type="entry name" value="RHODANESE_3"/>
    <property type="match status" value="2"/>
</dbReference>
<feature type="domain" description="Rhodanese" evidence="3">
    <location>
        <begin position="13"/>
        <end position="130"/>
    </location>
</feature>
<name>A0ABQ5VWT0_9RHOB</name>
<protein>
    <submittedName>
        <fullName evidence="4">Thiosulfate sulfurtransferase</fullName>
    </submittedName>
</protein>
<dbReference type="InterPro" id="IPR001763">
    <property type="entry name" value="Rhodanese-like_dom"/>
</dbReference>
<keyword evidence="2" id="KW-0677">Repeat</keyword>
<dbReference type="PANTHER" id="PTHR11364:SF27">
    <property type="entry name" value="SULFURTRANSFERASE"/>
    <property type="match status" value="1"/>
</dbReference>
<evidence type="ECO:0000256" key="2">
    <source>
        <dbReference type="ARBA" id="ARBA00022737"/>
    </source>
</evidence>
<sequence>MKISQSPQWLAANLDHVKILDASWYLPSDQRDCRAEFHAQHIPNAQFFDIDAIADHDSDLPHMLPTSDAFATAVGAMGISNTDTVIVYDTAGLFSAARVWWMFRAMGHEQVYVLEGGMPQWLAQGHPIATTPSTPTPAKYHATLNPNRVVNAQQVLTTKTQIADARPNARFLGQAPEPRPNTRSGHIPNSKNLFFKLLLDAQGRLLPEAELRKQFQNADLDPEQPIITSCGSGVTAAILAMALARLGNTETSLYDGSWSEWGARDDLPIATD</sequence>
<evidence type="ECO:0000313" key="5">
    <source>
        <dbReference type="Proteomes" id="UP001156694"/>
    </source>
</evidence>
<dbReference type="EMBL" id="BSNN01000004">
    <property type="protein sequence ID" value="GLQ35725.1"/>
    <property type="molecule type" value="Genomic_DNA"/>
</dbReference>
<dbReference type="Gene3D" id="3.40.250.10">
    <property type="entry name" value="Rhodanese-like domain"/>
    <property type="match status" value="2"/>
</dbReference>
<evidence type="ECO:0000256" key="1">
    <source>
        <dbReference type="ARBA" id="ARBA00022679"/>
    </source>
</evidence>
<comment type="caution">
    <text evidence="4">The sequence shown here is derived from an EMBL/GenBank/DDBJ whole genome shotgun (WGS) entry which is preliminary data.</text>
</comment>
<dbReference type="CDD" id="cd01449">
    <property type="entry name" value="TST_Repeat_2"/>
    <property type="match status" value="1"/>
</dbReference>
<feature type="domain" description="Rhodanese" evidence="3">
    <location>
        <begin position="156"/>
        <end position="270"/>
    </location>
</feature>
<dbReference type="InterPro" id="IPR036873">
    <property type="entry name" value="Rhodanese-like_dom_sf"/>
</dbReference>
<dbReference type="RefSeq" id="WP_284378535.1">
    <property type="nucleotide sequence ID" value="NZ_BSNN01000004.1"/>
</dbReference>
<accession>A0ABQ5VWT0</accession>
<dbReference type="NCBIfam" id="NF008557">
    <property type="entry name" value="PRK11493.1"/>
    <property type="match status" value="1"/>
</dbReference>
<dbReference type="Pfam" id="PF00581">
    <property type="entry name" value="Rhodanese"/>
    <property type="match status" value="2"/>
</dbReference>
<dbReference type="CDD" id="cd01448">
    <property type="entry name" value="TST_Repeat_1"/>
    <property type="match status" value="1"/>
</dbReference>
<keyword evidence="5" id="KW-1185">Reference proteome</keyword>
<proteinExistence type="predicted"/>
<dbReference type="SMART" id="SM00450">
    <property type="entry name" value="RHOD"/>
    <property type="match status" value="2"/>
</dbReference>
<reference evidence="5" key="1">
    <citation type="journal article" date="2019" name="Int. J. Syst. Evol. Microbiol.">
        <title>The Global Catalogue of Microorganisms (GCM) 10K type strain sequencing project: providing services to taxonomists for standard genome sequencing and annotation.</title>
        <authorList>
            <consortium name="The Broad Institute Genomics Platform"/>
            <consortium name="The Broad Institute Genome Sequencing Center for Infectious Disease"/>
            <person name="Wu L."/>
            <person name="Ma J."/>
        </authorList>
    </citation>
    <scope>NUCLEOTIDE SEQUENCE [LARGE SCALE GENOMIC DNA]</scope>
    <source>
        <strain evidence="5">NBRC 110140</strain>
    </source>
</reference>
<dbReference type="SUPFAM" id="SSF52821">
    <property type="entry name" value="Rhodanese/Cell cycle control phosphatase"/>
    <property type="match status" value="2"/>
</dbReference>
<keyword evidence="1" id="KW-0808">Transferase</keyword>